<evidence type="ECO:0000313" key="2">
    <source>
        <dbReference type="Proteomes" id="UP000275137"/>
    </source>
</evidence>
<keyword evidence="2" id="KW-1185">Reference proteome</keyword>
<evidence type="ECO:0000313" key="1">
    <source>
        <dbReference type="EMBL" id="ROH87971.1"/>
    </source>
</evidence>
<sequence>MSISLPSLQTRIQLIEAEIDGVRSLYNITQWELDFLKSLKPLAFGSQKQLTALARIEIKVFGKSETEDILAAHAGETLVHED</sequence>
<dbReference type="RefSeq" id="WP_123235965.1">
    <property type="nucleotide sequence ID" value="NZ_RJVP01000001.1"/>
</dbReference>
<dbReference type="Proteomes" id="UP000275137">
    <property type="component" value="Unassembled WGS sequence"/>
</dbReference>
<comment type="caution">
    <text evidence="1">The sequence shown here is derived from an EMBL/GenBank/DDBJ whole genome shotgun (WGS) entry which is preliminary data.</text>
</comment>
<gene>
    <name evidence="1" type="ORF">ED236_00310</name>
</gene>
<organism evidence="1 2">
    <name type="scientific">Pseudomethylobacillus aquaticus</name>
    <dbReference type="NCBI Taxonomy" id="2676064"/>
    <lineage>
        <taxon>Bacteria</taxon>
        <taxon>Pseudomonadati</taxon>
        <taxon>Pseudomonadota</taxon>
        <taxon>Betaproteobacteria</taxon>
        <taxon>Nitrosomonadales</taxon>
        <taxon>Methylophilaceae</taxon>
        <taxon>Pseudomethylobacillus</taxon>
    </lineage>
</organism>
<protein>
    <submittedName>
        <fullName evidence="1">Uncharacterized protein</fullName>
    </submittedName>
</protein>
<proteinExistence type="predicted"/>
<dbReference type="EMBL" id="RJVP01000001">
    <property type="protein sequence ID" value="ROH87971.1"/>
    <property type="molecule type" value="Genomic_DNA"/>
</dbReference>
<dbReference type="AlphaFoldDB" id="A0A3N0V5W6"/>
<accession>A0A3N0V5W6</accession>
<name>A0A3N0V5W6_9PROT</name>
<reference evidence="1 2" key="1">
    <citation type="submission" date="2018-10" db="EMBL/GenBank/DDBJ databases">
        <authorList>
            <person name="Chen W.-M."/>
        </authorList>
    </citation>
    <scope>NUCLEOTIDE SEQUENCE [LARGE SCALE GENOMIC DNA]</scope>
    <source>
        <strain evidence="1 2">H-5</strain>
    </source>
</reference>